<evidence type="ECO:0000259" key="6">
    <source>
        <dbReference type="PROSITE" id="PS51323"/>
    </source>
</evidence>
<organism evidence="7">
    <name type="scientific">Superstitionia donensis</name>
    <dbReference type="NCBI Taxonomy" id="311983"/>
    <lineage>
        <taxon>Eukaryota</taxon>
        <taxon>Metazoa</taxon>
        <taxon>Ecdysozoa</taxon>
        <taxon>Arthropoda</taxon>
        <taxon>Chelicerata</taxon>
        <taxon>Arachnida</taxon>
        <taxon>Scorpiones</taxon>
        <taxon>Iurida</taxon>
        <taxon>Chactoidea</taxon>
        <taxon>Superstitionidae</taxon>
        <taxon>Superstitionia</taxon>
    </lineage>
</organism>
<evidence type="ECO:0000313" key="7">
    <source>
        <dbReference type="EMBL" id="JAV45669.1"/>
    </source>
</evidence>
<reference evidence="7" key="1">
    <citation type="journal article" date="2016" name="Toxins">
        <title>Venom Gland Transcriptomic and Proteomic Analyses of the Enigmatic Scorpion Superstitionia donensis (Scorpiones: Superstitioniidae), with Insights on the Evolution of Its Venom Components.</title>
        <authorList>
            <person name="Santibanez-Lopez C.E."/>
            <person name="Cid-Uribe J.I."/>
            <person name="Batista C.V."/>
            <person name="Ortiz E."/>
            <person name="Possani L.D."/>
        </authorList>
    </citation>
    <scope>NUCLEOTIDE SEQUENCE</scope>
    <source>
        <strain evidence="7">Pooled</strain>
        <tissue evidence="7">Venom gland</tissue>
    </source>
</reference>
<name>A0A1V1WBF0_9SCOR</name>
<evidence type="ECO:0000256" key="5">
    <source>
        <dbReference type="SAM" id="SignalP"/>
    </source>
</evidence>
<dbReference type="InterPro" id="IPR000867">
    <property type="entry name" value="IGFBP-like"/>
</dbReference>
<comment type="subcellular location">
    <subcellularLocation>
        <location evidence="1">Secreted</location>
    </subcellularLocation>
</comment>
<proteinExistence type="predicted"/>
<feature type="domain" description="IGFBP N-terminal" evidence="6">
    <location>
        <begin position="19"/>
        <end position="94"/>
    </location>
</feature>
<feature type="chain" id="PRO_5013364640" evidence="5">
    <location>
        <begin position="21"/>
        <end position="94"/>
    </location>
</feature>
<dbReference type="GO" id="GO:0005520">
    <property type="term" value="F:insulin-like growth factor binding"/>
    <property type="evidence" value="ECO:0007669"/>
    <property type="project" value="InterPro"/>
</dbReference>
<accession>A0A1V1WBF0</accession>
<keyword evidence="4" id="KW-1015">Disulfide bond</keyword>
<dbReference type="Gene3D" id="4.10.40.20">
    <property type="match status" value="1"/>
</dbReference>
<feature type="signal peptide" evidence="5">
    <location>
        <begin position="1"/>
        <end position="20"/>
    </location>
</feature>
<dbReference type="SMART" id="SM00121">
    <property type="entry name" value="IB"/>
    <property type="match status" value="1"/>
</dbReference>
<dbReference type="SUPFAM" id="SSF57184">
    <property type="entry name" value="Growth factor receptor domain"/>
    <property type="match status" value="1"/>
</dbReference>
<dbReference type="PROSITE" id="PS51323">
    <property type="entry name" value="IGFBP_N_2"/>
    <property type="match status" value="1"/>
</dbReference>
<dbReference type="PANTHER" id="PTHR14186:SF20">
    <property type="entry name" value="CYSTEINE-RICH MOTOR NEURON 1 PROTEIN-LIKE"/>
    <property type="match status" value="1"/>
</dbReference>
<dbReference type="GO" id="GO:0005576">
    <property type="term" value="C:extracellular region"/>
    <property type="evidence" value="ECO:0007669"/>
    <property type="project" value="UniProtKB-SubCell"/>
</dbReference>
<dbReference type="GO" id="GO:0009966">
    <property type="term" value="P:regulation of signal transduction"/>
    <property type="evidence" value="ECO:0007669"/>
    <property type="project" value="TreeGrafter"/>
</dbReference>
<sequence>MNRYWLISFILLGILMGGMAQDCMQCGTYQCYTTPAECPAGTVTDMCDCCLVCAKDEDEECGGLWDMRGKCGEGLTCVKENGDDENSVGVCKKE</sequence>
<dbReference type="InterPro" id="IPR009030">
    <property type="entry name" value="Growth_fac_rcpt_cys_sf"/>
</dbReference>
<dbReference type="GO" id="GO:0001558">
    <property type="term" value="P:regulation of cell growth"/>
    <property type="evidence" value="ECO:0007669"/>
    <property type="project" value="InterPro"/>
</dbReference>
<evidence type="ECO:0000256" key="3">
    <source>
        <dbReference type="ARBA" id="ARBA00022729"/>
    </source>
</evidence>
<dbReference type="PANTHER" id="PTHR14186">
    <property type="entry name" value="INSULIN-LIKE GROWTH FACTOR BINDING PROTEIN-RELATED"/>
    <property type="match status" value="1"/>
</dbReference>
<evidence type="ECO:0000256" key="2">
    <source>
        <dbReference type="ARBA" id="ARBA00022525"/>
    </source>
</evidence>
<keyword evidence="2" id="KW-0964">Secreted</keyword>
<dbReference type="AlphaFoldDB" id="A0A1V1WBF0"/>
<evidence type="ECO:0000256" key="1">
    <source>
        <dbReference type="ARBA" id="ARBA00004613"/>
    </source>
</evidence>
<dbReference type="InterPro" id="IPR011390">
    <property type="entry name" value="IGFBP_rP_mac25"/>
</dbReference>
<evidence type="ECO:0000256" key="4">
    <source>
        <dbReference type="ARBA" id="ARBA00023157"/>
    </source>
</evidence>
<keyword evidence="3 5" id="KW-0732">Signal</keyword>
<protein>
    <submittedName>
        <fullName evidence="7">Putative venom protein</fullName>
    </submittedName>
</protein>
<dbReference type="EMBL" id="GFCD01000116">
    <property type="protein sequence ID" value="JAV45669.1"/>
    <property type="molecule type" value="Transcribed_RNA"/>
</dbReference>
<dbReference type="Pfam" id="PF00219">
    <property type="entry name" value="IGFBP"/>
    <property type="match status" value="1"/>
</dbReference>